<dbReference type="PANTHER" id="PTHR10906">
    <property type="entry name" value="SECY/SEC61-ALPHA FAMILY MEMBER"/>
    <property type="match status" value="1"/>
</dbReference>
<evidence type="ECO:0000256" key="3">
    <source>
        <dbReference type="SAM" id="Phobius"/>
    </source>
</evidence>
<organism evidence="4 5">
    <name type="scientific">Daucus carota subsp. sativus</name>
    <name type="common">Carrot</name>
    <dbReference type="NCBI Taxonomy" id="79200"/>
    <lineage>
        <taxon>Eukaryota</taxon>
        <taxon>Viridiplantae</taxon>
        <taxon>Streptophyta</taxon>
        <taxon>Embryophyta</taxon>
        <taxon>Tracheophyta</taxon>
        <taxon>Spermatophyta</taxon>
        <taxon>Magnoliopsida</taxon>
        <taxon>eudicotyledons</taxon>
        <taxon>Gunneridae</taxon>
        <taxon>Pentapetalae</taxon>
        <taxon>asterids</taxon>
        <taxon>campanulids</taxon>
        <taxon>Apiales</taxon>
        <taxon>Apiaceae</taxon>
        <taxon>Apioideae</taxon>
        <taxon>Scandiceae</taxon>
        <taxon>Daucinae</taxon>
        <taxon>Daucus</taxon>
        <taxon>Daucus sect. Daucus</taxon>
    </lineage>
</organism>
<dbReference type="GO" id="GO:0015031">
    <property type="term" value="P:protein transport"/>
    <property type="evidence" value="ECO:0007669"/>
    <property type="project" value="InterPro"/>
</dbReference>
<dbReference type="PRINTS" id="PR00303">
    <property type="entry name" value="SECYTRNLCASE"/>
</dbReference>
<comment type="subcellular location">
    <subcellularLocation>
        <location evidence="1">Plastid</location>
        <location evidence="1">Chloroplast thylakoid membrane</location>
        <topology evidence="1">Multi-pass membrane protein</topology>
    </subcellularLocation>
</comment>
<dbReference type="InterPro" id="IPR023201">
    <property type="entry name" value="SecY_dom_sf"/>
</dbReference>
<feature type="transmembrane region" description="Helical" evidence="3">
    <location>
        <begin position="250"/>
        <end position="272"/>
    </location>
</feature>
<protein>
    <recommendedName>
        <fullName evidence="6">Preprotein translocase subunit SCY2, chloroplastic</fullName>
    </recommendedName>
</protein>
<dbReference type="Gene3D" id="1.10.3370.10">
    <property type="entry name" value="SecY subunit domain"/>
    <property type="match status" value="1"/>
</dbReference>
<reference evidence="4" key="2">
    <citation type="submission" date="2022-03" db="EMBL/GenBank/DDBJ databases">
        <title>Draft title - Genomic analysis of global carrot germplasm unveils the trajectory of domestication and the origin of high carotenoid orange carrot.</title>
        <authorList>
            <person name="Iorizzo M."/>
            <person name="Ellison S."/>
            <person name="Senalik D."/>
            <person name="Macko-Podgorni A."/>
            <person name="Grzebelus D."/>
            <person name="Bostan H."/>
            <person name="Rolling W."/>
            <person name="Curaba J."/>
            <person name="Simon P."/>
        </authorList>
    </citation>
    <scope>NUCLEOTIDE SEQUENCE</scope>
    <source>
        <tissue evidence="4">Leaf</tissue>
    </source>
</reference>
<comment type="similarity">
    <text evidence="2">Belongs to the SecY/SEC61-alpha family.</text>
</comment>
<evidence type="ECO:0000313" key="5">
    <source>
        <dbReference type="Proteomes" id="UP000077755"/>
    </source>
</evidence>
<evidence type="ECO:0000313" key="4">
    <source>
        <dbReference type="EMBL" id="WOG94834.1"/>
    </source>
</evidence>
<feature type="transmembrane region" description="Helical" evidence="3">
    <location>
        <begin position="347"/>
        <end position="366"/>
    </location>
</feature>
<keyword evidence="3" id="KW-0472">Membrane</keyword>
<evidence type="ECO:0008006" key="6">
    <source>
        <dbReference type="Google" id="ProtNLM"/>
    </source>
</evidence>
<keyword evidence="3" id="KW-0812">Transmembrane</keyword>
<feature type="transmembrane region" description="Helical" evidence="3">
    <location>
        <begin position="411"/>
        <end position="431"/>
    </location>
</feature>
<gene>
    <name evidence="4" type="ORF">DCAR_0314131</name>
</gene>
<evidence type="ECO:0000256" key="2">
    <source>
        <dbReference type="RuleBase" id="RU004349"/>
    </source>
</evidence>
<dbReference type="GO" id="GO:0009535">
    <property type="term" value="C:chloroplast thylakoid membrane"/>
    <property type="evidence" value="ECO:0007669"/>
    <property type="project" value="UniProtKB-SubCell"/>
</dbReference>
<dbReference type="AlphaFoldDB" id="A0AAF0WSC4"/>
<name>A0AAF0WSC4_DAUCS</name>
<feature type="transmembrane region" description="Helical" evidence="3">
    <location>
        <begin position="156"/>
        <end position="177"/>
    </location>
</feature>
<dbReference type="KEGG" id="dcr:108210417"/>
<accession>A0AAF0WSC4</accession>
<evidence type="ECO:0000256" key="1">
    <source>
        <dbReference type="ARBA" id="ARBA00004454"/>
    </source>
</evidence>
<dbReference type="Pfam" id="PF00344">
    <property type="entry name" value="SecY"/>
    <property type="match status" value="1"/>
</dbReference>
<dbReference type="Proteomes" id="UP000077755">
    <property type="component" value="Chromosome 3"/>
</dbReference>
<feature type="transmembrane region" description="Helical" evidence="3">
    <location>
        <begin position="451"/>
        <end position="470"/>
    </location>
</feature>
<dbReference type="EMBL" id="CP093345">
    <property type="protein sequence ID" value="WOG94834.1"/>
    <property type="molecule type" value="Genomic_DNA"/>
</dbReference>
<feature type="transmembrane region" description="Helical" evidence="3">
    <location>
        <begin position="534"/>
        <end position="553"/>
    </location>
</feature>
<sequence length="575" mass="64251">MEATLLSSRHSNPQFLPPLHAGKSLVFKSTSVLCRPRCAKTTQFSLKRTSSELSRKDSGLPKGLHCLKMNRTLSLCINDQLRGDYLRVKAASADSLNHELLVPNTDDSSVDDGENLMISYPKPPRYKNRYLNFVRMGTLFNNAAESFFKSEIRRRLFVTALLLVMSRVGYFIPLPGFDRKLMPEDYLRFVSGSVDELGDFAPELKLSFFQLGISPQIVASIVMQVLCHLVPSLVKLRKEGLDGQEKIKSYIWWISLCFGTVEGLILACYSLPYSIYAETSRVKHVMVTTLLLVSGAMTMSWICEKITDSGFGQGSSLIICVGILSGYKETLHKLLTQVSGSTLSWWPYALAVLVIFTVVTMYAVVVTEGCRKIKLQYYGFKLASSSRQGSPITEVEPYIPFNINPSGMQPILTTTYLLAVPSILAGLLGSPVWEYIKQMLNPETSTGAGPWVYYTIYSFFVFVFNIFDIANMPKEISDYLNKMGARIPKIKPGKATIEYLTKVQASTRFWGGLLLATLATTSSILDHYLRSINLGFSISFTSVLIIVGSIIELRRSYQAYNVMPSLSKALKRYGV</sequence>
<dbReference type="InterPro" id="IPR002208">
    <property type="entry name" value="SecY/SEC61-alpha"/>
</dbReference>
<feature type="transmembrane region" description="Helical" evidence="3">
    <location>
        <begin position="509"/>
        <end position="528"/>
    </location>
</feature>
<feature type="transmembrane region" description="Helical" evidence="3">
    <location>
        <begin position="284"/>
        <end position="303"/>
    </location>
</feature>
<dbReference type="SUPFAM" id="SSF103491">
    <property type="entry name" value="Preprotein translocase SecY subunit"/>
    <property type="match status" value="1"/>
</dbReference>
<reference evidence="4" key="1">
    <citation type="journal article" date="2016" name="Nat. Genet.">
        <title>A high-quality carrot genome assembly provides new insights into carotenoid accumulation and asterid genome evolution.</title>
        <authorList>
            <person name="Iorizzo M."/>
            <person name="Ellison S."/>
            <person name="Senalik D."/>
            <person name="Zeng P."/>
            <person name="Satapoomin P."/>
            <person name="Huang J."/>
            <person name="Bowman M."/>
            <person name="Iovene M."/>
            <person name="Sanseverino W."/>
            <person name="Cavagnaro P."/>
            <person name="Yildiz M."/>
            <person name="Macko-Podgorni A."/>
            <person name="Moranska E."/>
            <person name="Grzebelus E."/>
            <person name="Grzebelus D."/>
            <person name="Ashrafi H."/>
            <person name="Zheng Z."/>
            <person name="Cheng S."/>
            <person name="Spooner D."/>
            <person name="Van Deynze A."/>
            <person name="Simon P."/>
        </authorList>
    </citation>
    <scope>NUCLEOTIDE SEQUENCE</scope>
    <source>
        <tissue evidence="4">Leaf</tissue>
    </source>
</reference>
<keyword evidence="3" id="KW-1133">Transmembrane helix</keyword>
<proteinExistence type="inferred from homology"/>
<keyword evidence="5" id="KW-1185">Reference proteome</keyword>